<evidence type="ECO:0000313" key="4">
    <source>
        <dbReference type="Proteomes" id="UP000515129"/>
    </source>
</evidence>
<dbReference type="InterPro" id="IPR007110">
    <property type="entry name" value="Ig-like_dom"/>
</dbReference>
<protein>
    <submittedName>
        <fullName evidence="5">Uncharacterized protein LOC113111975 isoform X1</fullName>
    </submittedName>
</protein>
<dbReference type="Proteomes" id="UP000515129">
    <property type="component" value="Chromosome 12"/>
</dbReference>
<dbReference type="AlphaFoldDB" id="A0A6P6QLE7"/>
<dbReference type="Gene3D" id="2.60.40.10">
    <property type="entry name" value="Immunoglobulins"/>
    <property type="match status" value="1"/>
</dbReference>
<dbReference type="GO" id="GO:0009897">
    <property type="term" value="C:external side of plasma membrane"/>
    <property type="evidence" value="ECO:0007669"/>
    <property type="project" value="TreeGrafter"/>
</dbReference>
<feature type="transmembrane region" description="Helical" evidence="2">
    <location>
        <begin position="186"/>
        <end position="207"/>
    </location>
</feature>
<dbReference type="OrthoDB" id="9894386at2759"/>
<keyword evidence="2" id="KW-0472">Membrane</keyword>
<dbReference type="KEGG" id="caua:113111975"/>
<dbReference type="SUPFAM" id="SSF48726">
    <property type="entry name" value="Immunoglobulin"/>
    <property type="match status" value="1"/>
</dbReference>
<dbReference type="PANTHER" id="PTHR14334:SF2">
    <property type="entry name" value="B-CELL ANTIGEN RECEPTOR COMPLEX-ASSOCIATED PROTEIN BETA CHAIN"/>
    <property type="match status" value="1"/>
</dbReference>
<dbReference type="InterPro" id="IPR036179">
    <property type="entry name" value="Ig-like_dom_sf"/>
</dbReference>
<dbReference type="GO" id="GO:0030183">
    <property type="term" value="P:B cell differentiation"/>
    <property type="evidence" value="ECO:0007669"/>
    <property type="project" value="TreeGrafter"/>
</dbReference>
<evidence type="ECO:0000259" key="3">
    <source>
        <dbReference type="PROSITE" id="PS50835"/>
    </source>
</evidence>
<reference evidence="5" key="1">
    <citation type="submission" date="2025-08" db="UniProtKB">
        <authorList>
            <consortium name="RefSeq"/>
        </authorList>
    </citation>
    <scope>IDENTIFICATION</scope>
    <source>
        <strain evidence="5">Wakin</strain>
        <tissue evidence="5">Muscle</tissue>
    </source>
</reference>
<evidence type="ECO:0000256" key="2">
    <source>
        <dbReference type="SAM" id="Phobius"/>
    </source>
</evidence>
<dbReference type="PANTHER" id="PTHR14334">
    <property type="entry name" value="B-CELL ANTIGEN RECEPTOR COMPLEX-ASSOCIATED PROTEIN"/>
    <property type="match status" value="1"/>
</dbReference>
<keyword evidence="4" id="KW-1185">Reference proteome</keyword>
<dbReference type="GO" id="GO:0019815">
    <property type="term" value="C:B cell receptor complex"/>
    <property type="evidence" value="ECO:0007669"/>
    <property type="project" value="TreeGrafter"/>
</dbReference>
<feature type="transmembrane region" description="Helical" evidence="2">
    <location>
        <begin position="55"/>
        <end position="73"/>
    </location>
</feature>
<feature type="transmembrane region" description="Helical" evidence="2">
    <location>
        <begin position="24"/>
        <end position="43"/>
    </location>
</feature>
<evidence type="ECO:0000256" key="1">
    <source>
        <dbReference type="ARBA" id="ARBA00023319"/>
    </source>
</evidence>
<dbReference type="InterPro" id="IPR013151">
    <property type="entry name" value="Immunoglobulin_dom"/>
</dbReference>
<organism evidence="4 5">
    <name type="scientific">Carassius auratus</name>
    <name type="common">Goldfish</name>
    <dbReference type="NCBI Taxonomy" id="7957"/>
    <lineage>
        <taxon>Eukaryota</taxon>
        <taxon>Metazoa</taxon>
        <taxon>Chordata</taxon>
        <taxon>Craniata</taxon>
        <taxon>Vertebrata</taxon>
        <taxon>Euteleostomi</taxon>
        <taxon>Actinopterygii</taxon>
        <taxon>Neopterygii</taxon>
        <taxon>Teleostei</taxon>
        <taxon>Ostariophysi</taxon>
        <taxon>Cypriniformes</taxon>
        <taxon>Cyprinidae</taxon>
        <taxon>Cyprininae</taxon>
        <taxon>Carassius</taxon>
    </lineage>
</organism>
<dbReference type="GeneID" id="113111975"/>
<dbReference type="InterPro" id="IPR013783">
    <property type="entry name" value="Ig-like_fold"/>
</dbReference>
<proteinExistence type="predicted"/>
<gene>
    <name evidence="5" type="primary">LOC113111975</name>
</gene>
<keyword evidence="1" id="KW-0393">Immunoglobulin domain</keyword>
<dbReference type="InterPro" id="IPR003599">
    <property type="entry name" value="Ig_sub"/>
</dbReference>
<sequence length="262" mass="30325">MHECIDLHVSLKRNRLHDLHPSPFTLVELSSFSSVYVICANFCTFLERYISGSRIMHYFLLGSLVMALIYLSAEGNIHVFQKPRVIAVKMGRTVWINCFLTDQSLPTHVEWFKGQNSKIQLKSSQRIKIKEKSDNESASITFYKVETKDSGTYFCKLNGTLGPGTELIVYRYTQPQILKRMRVKDFIIFLQTLLLILCIIVPLVYFYRLEKKEDAVYEEPDDNHIYEGLAVEQCGGGDLYEDISAFQQATDASWEVEYPYQE</sequence>
<keyword evidence="2" id="KW-0812">Transmembrane</keyword>
<dbReference type="GO" id="GO:0050853">
    <property type="term" value="P:B cell receptor signaling pathway"/>
    <property type="evidence" value="ECO:0007669"/>
    <property type="project" value="TreeGrafter"/>
</dbReference>
<accession>A0A6P6QLE7</accession>
<dbReference type="Pfam" id="PF00047">
    <property type="entry name" value="ig"/>
    <property type="match status" value="1"/>
</dbReference>
<dbReference type="RefSeq" id="XP_026133060.1">
    <property type="nucleotide sequence ID" value="XM_026277275.1"/>
</dbReference>
<name>A0A6P6QLE7_CARAU</name>
<dbReference type="SMART" id="SM00409">
    <property type="entry name" value="IG"/>
    <property type="match status" value="1"/>
</dbReference>
<evidence type="ECO:0000313" key="5">
    <source>
        <dbReference type="RefSeq" id="XP_026133060.1"/>
    </source>
</evidence>
<dbReference type="PROSITE" id="PS50835">
    <property type="entry name" value="IG_LIKE"/>
    <property type="match status" value="1"/>
</dbReference>
<keyword evidence="2" id="KW-1133">Transmembrane helix</keyword>
<feature type="domain" description="Ig-like" evidence="3">
    <location>
        <begin position="91"/>
        <end position="158"/>
    </location>
</feature>